<evidence type="ECO:0000259" key="10">
    <source>
        <dbReference type="PROSITE" id="PS50048"/>
    </source>
</evidence>
<protein>
    <recommendedName>
        <fullName evidence="10">Zn(2)-C6 fungal-type domain-containing protein</fullName>
    </recommendedName>
</protein>
<dbReference type="Proteomes" id="UP000091956">
    <property type="component" value="Unassembled WGS sequence"/>
</dbReference>
<dbReference type="PANTHER" id="PTHR47663">
    <property type="entry name" value="XYLANOLYTIC TRANSCRIPTIONAL ACTIVATOR XLNR-RELATED"/>
    <property type="match status" value="1"/>
</dbReference>
<evidence type="ECO:0000256" key="3">
    <source>
        <dbReference type="ARBA" id="ARBA00023015"/>
    </source>
</evidence>
<dbReference type="PROSITE" id="PS00463">
    <property type="entry name" value="ZN2_CY6_FUNGAL_1"/>
    <property type="match status" value="1"/>
</dbReference>
<keyword evidence="12" id="KW-1185">Reference proteome</keyword>
<feature type="region of interest" description="Disordered" evidence="9">
    <location>
        <begin position="97"/>
        <end position="116"/>
    </location>
</feature>
<evidence type="ECO:0000256" key="4">
    <source>
        <dbReference type="ARBA" id="ARBA00023125"/>
    </source>
</evidence>
<organism evidence="11 12">
    <name type="scientific">Pseudogymnoascus verrucosus</name>
    <dbReference type="NCBI Taxonomy" id="342668"/>
    <lineage>
        <taxon>Eukaryota</taxon>
        <taxon>Fungi</taxon>
        <taxon>Dikarya</taxon>
        <taxon>Ascomycota</taxon>
        <taxon>Pezizomycotina</taxon>
        <taxon>Leotiomycetes</taxon>
        <taxon>Thelebolales</taxon>
        <taxon>Thelebolaceae</taxon>
        <taxon>Pseudogymnoascus</taxon>
    </lineage>
</organism>
<keyword evidence="6" id="KW-0804">Transcription</keyword>
<feature type="region of interest" description="Disordered" evidence="9">
    <location>
        <begin position="1"/>
        <end position="64"/>
    </location>
</feature>
<dbReference type="GO" id="GO:0003677">
    <property type="term" value="F:DNA binding"/>
    <property type="evidence" value="ECO:0007669"/>
    <property type="project" value="UniProtKB-KW"/>
</dbReference>
<dbReference type="GO" id="GO:0000981">
    <property type="term" value="F:DNA-binding transcription factor activity, RNA polymerase II-specific"/>
    <property type="evidence" value="ECO:0007669"/>
    <property type="project" value="InterPro"/>
</dbReference>
<feature type="compositionally biased region" description="Basic and acidic residues" evidence="9">
    <location>
        <begin position="173"/>
        <end position="187"/>
    </location>
</feature>
<dbReference type="GeneID" id="28842089"/>
<feature type="compositionally biased region" description="Basic and acidic residues" evidence="9">
    <location>
        <begin position="505"/>
        <end position="521"/>
    </location>
</feature>
<dbReference type="EMBL" id="KV460253">
    <property type="protein sequence ID" value="OBT93434.2"/>
    <property type="molecule type" value="Genomic_DNA"/>
</dbReference>
<keyword evidence="5" id="KW-0010">Activator</keyword>
<feature type="compositionally biased region" description="Low complexity" evidence="9">
    <location>
        <begin position="620"/>
        <end position="632"/>
    </location>
</feature>
<accession>A0A1B8GC77</accession>
<feature type="compositionally biased region" description="Polar residues" evidence="9">
    <location>
        <begin position="188"/>
        <end position="200"/>
    </location>
</feature>
<comment type="similarity">
    <text evidence="8">Belongs to the xlnR/xlr1 family.</text>
</comment>
<dbReference type="CDD" id="cd12148">
    <property type="entry name" value="fungal_TF_MHR"/>
    <property type="match status" value="1"/>
</dbReference>
<feature type="region of interest" description="Disordered" evidence="9">
    <location>
        <begin position="505"/>
        <end position="576"/>
    </location>
</feature>
<dbReference type="Pfam" id="PF00172">
    <property type="entry name" value="Zn_clus"/>
    <property type="match status" value="1"/>
</dbReference>
<feature type="region of interest" description="Disordered" evidence="9">
    <location>
        <begin position="620"/>
        <end position="639"/>
    </location>
</feature>
<dbReference type="STRING" id="342668.A0A1B8GC77"/>
<dbReference type="InterPro" id="IPR036864">
    <property type="entry name" value="Zn2-C6_fun-type_DNA-bd_sf"/>
</dbReference>
<dbReference type="AlphaFoldDB" id="A0A1B8GC77"/>
<proteinExistence type="inferred from homology"/>
<reference evidence="12" key="2">
    <citation type="journal article" date="2018" name="Nat. Commun.">
        <title>Extreme sensitivity to ultraviolet light in the fungal pathogen causing white-nose syndrome of bats.</title>
        <authorList>
            <person name="Palmer J.M."/>
            <person name="Drees K.P."/>
            <person name="Foster J.T."/>
            <person name="Lindner D.L."/>
        </authorList>
    </citation>
    <scope>NUCLEOTIDE SEQUENCE [LARGE SCALE GENOMIC DNA]</scope>
    <source>
        <strain evidence="12">UAMH 10579</strain>
    </source>
</reference>
<name>A0A1B8GC77_9PEZI</name>
<dbReference type="PANTHER" id="PTHR47663:SF1">
    <property type="entry name" value="XYLANOLYTIC TRANSCRIPTIONAL ACTIVATOR XLNR-RELATED"/>
    <property type="match status" value="1"/>
</dbReference>
<feature type="region of interest" description="Disordered" evidence="9">
    <location>
        <begin position="163"/>
        <end position="200"/>
    </location>
</feature>
<keyword evidence="1" id="KW-0479">Metal-binding</keyword>
<evidence type="ECO:0000256" key="6">
    <source>
        <dbReference type="ARBA" id="ARBA00023163"/>
    </source>
</evidence>
<evidence type="ECO:0000256" key="7">
    <source>
        <dbReference type="ARBA" id="ARBA00023242"/>
    </source>
</evidence>
<evidence type="ECO:0000256" key="5">
    <source>
        <dbReference type="ARBA" id="ARBA00023159"/>
    </source>
</evidence>
<dbReference type="Gene3D" id="4.10.240.10">
    <property type="entry name" value="Zn(2)-C6 fungal-type DNA-binding domain"/>
    <property type="match status" value="1"/>
</dbReference>
<dbReference type="InterPro" id="IPR001138">
    <property type="entry name" value="Zn2Cys6_DnaBD"/>
</dbReference>
<gene>
    <name evidence="11" type="ORF">VE01_08703</name>
</gene>
<evidence type="ECO:0000313" key="12">
    <source>
        <dbReference type="Proteomes" id="UP000091956"/>
    </source>
</evidence>
<evidence type="ECO:0000256" key="9">
    <source>
        <dbReference type="SAM" id="MobiDB-lite"/>
    </source>
</evidence>
<dbReference type="SMART" id="SM00066">
    <property type="entry name" value="GAL4"/>
    <property type="match status" value="1"/>
</dbReference>
<keyword evidence="2" id="KW-0862">Zinc</keyword>
<dbReference type="PROSITE" id="PS50048">
    <property type="entry name" value="ZN2_CY6_FUNGAL_2"/>
    <property type="match status" value="1"/>
</dbReference>
<evidence type="ECO:0000256" key="8">
    <source>
        <dbReference type="ARBA" id="ARBA00037990"/>
    </source>
</evidence>
<keyword evidence="7" id="KW-0539">Nucleus</keyword>
<reference evidence="11 12" key="1">
    <citation type="submission" date="2016-03" db="EMBL/GenBank/DDBJ databases">
        <title>Comparative genomics of Pseudogymnoascus destructans, the fungus causing white-nose syndrome of bats.</title>
        <authorList>
            <person name="Palmer J.M."/>
            <person name="Drees K.P."/>
            <person name="Foster J.T."/>
            <person name="Lindner D.L."/>
        </authorList>
    </citation>
    <scope>NUCLEOTIDE SEQUENCE [LARGE SCALE GENOMIC DNA]</scope>
    <source>
        <strain evidence="11 12">UAMH 10579</strain>
    </source>
</reference>
<dbReference type="Pfam" id="PF04082">
    <property type="entry name" value="Fungal_trans"/>
    <property type="match status" value="1"/>
</dbReference>
<sequence>MSRSPPINHLSRLNAHSSPELHPSTHPPVADVHPNAHMSSYPPPPASYSASSLSHPDQSADNNKHDLLNQLHTASAQSYSYDANTRPLQFPGINSIPNASTQQQHVGNGQHGGTPTAAQIEAQKGNRLRKACDSCSIRKVKCDEAGPPCRACAALEIPCTFERPSRRRGPPNRHAESIKRRRLEEGSPSRQFSTPSPSSPSNVAATLASFSSHAVLSAESICPFSILELLVDDFFTYIHPLAPFPHEPSFRAAFKQREDLSNPSFLALLASMIGALVASFPRKPIMHLKAQHQEKLFPNSISLVERCHKVAVEARGAGYLDRDLTVYDAVTSYFLGLAGAYTINWHQCRLYFGETFTISRAVGVQRANENAKRGDNKIDFIKQEIGRRMFWVMVVGVRSMQQLGASFAELTIPPPTPSNPYPPLPLPIDDEYIFATHIVAQPPGSISKLAGFNLGIQIYMTCTPLATMELAYGIDELFDWPRQKRVLEECVENVKRTLENIPSELRLEAGNEPGRFGHEPPHGNNSTGDSHHSTIHSPPLRENTSKPLYYPHAQPQGFGQIYPPPPPPQRHTANEPPVDEKRQLQYEIQKTNIYTSQLGTRSYLVEKYFNLLDAHEASLAAAASGQQPPLQQRESTSHDNGRMISPTGTFLQPVPAPMDIAAESTSDAIATRMAAERETIVQDLLRVLGSISQVNMEPNGGSFLNKIRQIAATLLDTPRNHKGPLARRAEEYLGKFLDVLMRFEGGGRGEEDEGESELRNWADLREHQSRFARGGGFMNEVI</sequence>
<evidence type="ECO:0000256" key="2">
    <source>
        <dbReference type="ARBA" id="ARBA00022833"/>
    </source>
</evidence>
<dbReference type="SUPFAM" id="SSF57701">
    <property type="entry name" value="Zn2/Cys6 DNA-binding domain"/>
    <property type="match status" value="1"/>
</dbReference>
<dbReference type="RefSeq" id="XP_018127167.2">
    <property type="nucleotide sequence ID" value="XM_018278123.2"/>
</dbReference>
<keyword evidence="3" id="KW-0805">Transcription regulation</keyword>
<dbReference type="GO" id="GO:0008270">
    <property type="term" value="F:zinc ion binding"/>
    <property type="evidence" value="ECO:0007669"/>
    <property type="project" value="InterPro"/>
</dbReference>
<dbReference type="InterPro" id="IPR007219">
    <property type="entry name" value="XnlR_reg_dom"/>
</dbReference>
<keyword evidence="4" id="KW-0238">DNA-binding</keyword>
<feature type="domain" description="Zn(2)-C6 fungal-type" evidence="10">
    <location>
        <begin position="131"/>
        <end position="161"/>
    </location>
</feature>
<dbReference type="GO" id="GO:0006351">
    <property type="term" value="P:DNA-templated transcription"/>
    <property type="evidence" value="ECO:0007669"/>
    <property type="project" value="InterPro"/>
</dbReference>
<evidence type="ECO:0000256" key="1">
    <source>
        <dbReference type="ARBA" id="ARBA00022723"/>
    </source>
</evidence>
<evidence type="ECO:0000313" key="11">
    <source>
        <dbReference type="EMBL" id="OBT93434.2"/>
    </source>
</evidence>
<dbReference type="CDD" id="cd00067">
    <property type="entry name" value="GAL4"/>
    <property type="match status" value="1"/>
</dbReference>
<dbReference type="InterPro" id="IPR051439">
    <property type="entry name" value="XlnR/Xlr1"/>
</dbReference>